<dbReference type="OrthoDB" id="1928173at2"/>
<proteinExistence type="predicted"/>
<accession>A0A1H8DEU2</accession>
<feature type="transmembrane region" description="Helical" evidence="1">
    <location>
        <begin position="115"/>
        <end position="141"/>
    </location>
</feature>
<organism evidence="2 3">
    <name type="scientific">Mesobacillus persicus</name>
    <dbReference type="NCBI Taxonomy" id="930146"/>
    <lineage>
        <taxon>Bacteria</taxon>
        <taxon>Bacillati</taxon>
        <taxon>Bacillota</taxon>
        <taxon>Bacilli</taxon>
        <taxon>Bacillales</taxon>
        <taxon>Bacillaceae</taxon>
        <taxon>Mesobacillus</taxon>
    </lineage>
</organism>
<dbReference type="InterPro" id="IPR021359">
    <property type="entry name" value="DUF2812"/>
</dbReference>
<reference evidence="3" key="1">
    <citation type="submission" date="2016-10" db="EMBL/GenBank/DDBJ databases">
        <authorList>
            <person name="Varghese N."/>
            <person name="Submissions S."/>
        </authorList>
    </citation>
    <scope>NUCLEOTIDE SEQUENCE [LARGE SCALE GENOMIC DNA]</scope>
    <source>
        <strain evidence="3">B48,IBRC-M 10115,DSM 25386,CECT 8001</strain>
    </source>
</reference>
<keyword evidence="3" id="KW-1185">Reference proteome</keyword>
<dbReference type="Pfam" id="PF11193">
    <property type="entry name" value="DUF2812"/>
    <property type="match status" value="1"/>
</dbReference>
<keyword evidence="1" id="KW-1133">Transmembrane helix</keyword>
<dbReference type="Proteomes" id="UP000198553">
    <property type="component" value="Unassembled WGS sequence"/>
</dbReference>
<protein>
    <recommendedName>
        <fullName evidence="4">DUF2812 domain-containing protein</fullName>
    </recommendedName>
</protein>
<evidence type="ECO:0000256" key="1">
    <source>
        <dbReference type="SAM" id="Phobius"/>
    </source>
</evidence>
<evidence type="ECO:0000313" key="2">
    <source>
        <dbReference type="EMBL" id="SEN05676.1"/>
    </source>
</evidence>
<evidence type="ECO:0008006" key="4">
    <source>
        <dbReference type="Google" id="ProtNLM"/>
    </source>
</evidence>
<sequence>MKKTKYMMSGGLAFSEQKDMEKLHKKSLKGWHVKSFKFMGYELEYGEKEDVIYNIDYRVLEEDEKEEYMEFFSSAGWTHVCSEANMHLFKAPSNTTPIYSDKDSKVEKYQRLGKLINGAAGVLLVASIAFFLLSIITTGTFKDIARIGFFGVLALTVPAMMTAAAVYYQKLRLKI</sequence>
<keyword evidence="1" id="KW-0472">Membrane</keyword>
<name>A0A1H8DEU2_9BACI</name>
<dbReference type="EMBL" id="FOBW01000008">
    <property type="protein sequence ID" value="SEN05676.1"/>
    <property type="molecule type" value="Genomic_DNA"/>
</dbReference>
<feature type="transmembrane region" description="Helical" evidence="1">
    <location>
        <begin position="147"/>
        <end position="168"/>
    </location>
</feature>
<dbReference type="STRING" id="930146.SAMN05192533_108187"/>
<evidence type="ECO:0000313" key="3">
    <source>
        <dbReference type="Proteomes" id="UP000198553"/>
    </source>
</evidence>
<keyword evidence="1" id="KW-0812">Transmembrane</keyword>
<dbReference type="AlphaFoldDB" id="A0A1H8DEU2"/>
<dbReference type="RefSeq" id="WP_090746140.1">
    <property type="nucleotide sequence ID" value="NZ_FOBW01000008.1"/>
</dbReference>
<gene>
    <name evidence="2" type="ORF">SAMN05192533_108187</name>
</gene>